<evidence type="ECO:0000313" key="1">
    <source>
        <dbReference type="EMBL" id="GIX64077.1"/>
    </source>
</evidence>
<reference evidence="1 2" key="1">
    <citation type="submission" date="2021-06" db="EMBL/GenBank/DDBJ databases">
        <title>Genome sequence of Babesia caballi.</title>
        <authorList>
            <person name="Yamagishi J."/>
            <person name="Kidaka T."/>
            <person name="Ochi A."/>
        </authorList>
    </citation>
    <scope>NUCLEOTIDE SEQUENCE [LARGE SCALE GENOMIC DNA]</scope>
    <source>
        <strain evidence="1">USDA-D6B2</strain>
    </source>
</reference>
<accession>A0AAV4LWQ2</accession>
<comment type="caution">
    <text evidence="1">The sequence shown here is derived from an EMBL/GenBank/DDBJ whole genome shotgun (WGS) entry which is preliminary data.</text>
</comment>
<keyword evidence="1" id="KW-0645">Protease</keyword>
<dbReference type="AlphaFoldDB" id="A0AAV4LWQ2"/>
<evidence type="ECO:0000313" key="2">
    <source>
        <dbReference type="Proteomes" id="UP001497744"/>
    </source>
</evidence>
<organism evidence="1 2">
    <name type="scientific">Babesia caballi</name>
    <dbReference type="NCBI Taxonomy" id="5871"/>
    <lineage>
        <taxon>Eukaryota</taxon>
        <taxon>Sar</taxon>
        <taxon>Alveolata</taxon>
        <taxon>Apicomplexa</taxon>
        <taxon>Aconoidasida</taxon>
        <taxon>Piroplasmida</taxon>
        <taxon>Babesiidae</taxon>
        <taxon>Babesia</taxon>
    </lineage>
</organism>
<keyword evidence="2" id="KW-1185">Reference proteome</keyword>
<dbReference type="GeneID" id="94195558"/>
<gene>
    <name evidence="1" type="ORF">BcabD6B2_35120</name>
</gene>
<dbReference type="EMBL" id="BPLF01000003">
    <property type="protein sequence ID" value="GIX64077.1"/>
    <property type="molecule type" value="Genomic_DNA"/>
</dbReference>
<dbReference type="GO" id="GO:0006508">
    <property type="term" value="P:proteolysis"/>
    <property type="evidence" value="ECO:0007669"/>
    <property type="project" value="UniProtKB-KW"/>
</dbReference>
<dbReference type="GO" id="GO:0008233">
    <property type="term" value="F:peptidase activity"/>
    <property type="evidence" value="ECO:0007669"/>
    <property type="project" value="UniProtKB-KW"/>
</dbReference>
<dbReference type="Proteomes" id="UP001497744">
    <property type="component" value="Unassembled WGS sequence"/>
</dbReference>
<proteinExistence type="predicted"/>
<protein>
    <submittedName>
        <fullName evidence="1">Minor extracellular protease vpr</fullName>
    </submittedName>
</protein>
<sequence length="402" mass="42261">MIPTSKALRLQILLVDRALMQSVNRESSSCELPPVAGAGWLEARLDALAASDASAASTEAPALSASRKRFFALSLCVGASMAGWRRLRYKRDARRPAAAAAAGGNPGLARRFGHSEAHEALGISRVDANGVVKVLLLCAQADGETHALHDLAGVGADEVHADDGAVLLANQFRQAARRHVDVHLVGAHGLDLLAVDGRVLEGSELRKNGGCTYLLVTVAEDASSEHLTVFEGHRREGRHALHDVSDGVDVLHVGLAVDGHDAAGLAQLHAQGLQVLKGAVGDAASGVHYRVVLRRAAVSEGHLELAAVELGYGGGQDAAHEFRANGLHQLLHLFHALAVETTQQNGPHSHSDVEAHAGEEAGALERDIGSPHDECFARRVLEAHEVVGGYGILIGALDLLRD</sequence>
<name>A0AAV4LWQ2_BABCB</name>
<keyword evidence="1" id="KW-0378">Hydrolase</keyword>
<dbReference type="RefSeq" id="XP_067716146.1">
    <property type="nucleotide sequence ID" value="XM_067860045.1"/>
</dbReference>